<dbReference type="EMBL" id="SDMP01000020">
    <property type="protein sequence ID" value="RYQ83294.1"/>
    <property type="molecule type" value="Genomic_DNA"/>
</dbReference>
<comment type="similarity">
    <text evidence="2">Belongs to the FHY3/FAR1 family.</text>
</comment>
<evidence type="ECO:0000256" key="1">
    <source>
        <dbReference type="PROSITE-ProRule" id="PRU00325"/>
    </source>
</evidence>
<dbReference type="InterPro" id="IPR031052">
    <property type="entry name" value="FHY3/FAR1"/>
</dbReference>
<name>A0A444X0Q2_ARAHY</name>
<accession>A0A444X0Q2</accession>
<dbReference type="AlphaFoldDB" id="A0A444X0Q2"/>
<keyword evidence="6" id="KW-1185">Reference proteome</keyword>
<proteinExistence type="inferred from homology"/>
<feature type="region of interest" description="Disordered" evidence="3">
    <location>
        <begin position="1"/>
        <end position="20"/>
    </location>
</feature>
<protein>
    <recommendedName>
        <fullName evidence="2">Protein FAR1-RELATED SEQUENCE</fullName>
    </recommendedName>
</protein>
<dbReference type="Proteomes" id="UP000289738">
    <property type="component" value="Chromosome B10"/>
</dbReference>
<dbReference type="GO" id="GO:0005634">
    <property type="term" value="C:nucleus"/>
    <property type="evidence" value="ECO:0007669"/>
    <property type="project" value="UniProtKB-SubCell"/>
</dbReference>
<dbReference type="InterPro" id="IPR018289">
    <property type="entry name" value="MULE_transposase_dom"/>
</dbReference>
<dbReference type="PROSITE" id="PS50966">
    <property type="entry name" value="ZF_SWIM"/>
    <property type="match status" value="1"/>
</dbReference>
<feature type="domain" description="SWIM-type" evidence="4">
    <location>
        <begin position="385"/>
        <end position="421"/>
    </location>
</feature>
<comment type="subcellular location">
    <subcellularLocation>
        <location evidence="2">Nucleus</location>
    </subcellularLocation>
</comment>
<dbReference type="InterPro" id="IPR007527">
    <property type="entry name" value="Znf_SWIM"/>
</dbReference>
<dbReference type="Pfam" id="PF03101">
    <property type="entry name" value="FAR1"/>
    <property type="match status" value="1"/>
</dbReference>
<evidence type="ECO:0000313" key="6">
    <source>
        <dbReference type="Proteomes" id="UP000289738"/>
    </source>
</evidence>
<dbReference type="STRING" id="3818.A0A444X0Q2"/>
<organism evidence="5 6">
    <name type="scientific">Arachis hypogaea</name>
    <name type="common">Peanut</name>
    <dbReference type="NCBI Taxonomy" id="3818"/>
    <lineage>
        <taxon>Eukaryota</taxon>
        <taxon>Viridiplantae</taxon>
        <taxon>Streptophyta</taxon>
        <taxon>Embryophyta</taxon>
        <taxon>Tracheophyta</taxon>
        <taxon>Spermatophyta</taxon>
        <taxon>Magnoliopsida</taxon>
        <taxon>eudicotyledons</taxon>
        <taxon>Gunneridae</taxon>
        <taxon>Pentapetalae</taxon>
        <taxon>rosids</taxon>
        <taxon>fabids</taxon>
        <taxon>Fabales</taxon>
        <taxon>Fabaceae</taxon>
        <taxon>Papilionoideae</taxon>
        <taxon>50 kb inversion clade</taxon>
        <taxon>dalbergioids sensu lato</taxon>
        <taxon>Dalbergieae</taxon>
        <taxon>Pterocarpus clade</taxon>
        <taxon>Arachis</taxon>
    </lineage>
</organism>
<dbReference type="InterPro" id="IPR004330">
    <property type="entry name" value="FAR1_DNA_bnd_dom"/>
</dbReference>
<keyword evidence="2" id="KW-0539">Nucleus</keyword>
<dbReference type="PANTHER" id="PTHR31669">
    <property type="entry name" value="PROTEIN FAR1-RELATED SEQUENCE 10-RELATED"/>
    <property type="match status" value="1"/>
</dbReference>
<sequence>MSTSQVEGVSSVLALPPPSPRQSSLMECIVAEPVVCFPSPGGNEISLNPNENIDKPLVVDPVQITKATQMLDVTDIGSDEMDTCDELPDHGSLEEDEIPSVEMRFAKLQLAHDFYVSYTKKVGFATKIMTTTFDKITKEFVNQAIHCNRDRIRGSRVKAPTRKNPILAIGCKARIYVKFDKEKQDWLFFKHGLPFASFVGVNHHGKSTLLGCALLENEEISSYEWVFTQWVTCMGTAPQCIIIDQCRSMYGAIRKALPNTHHRWCIWHIMKKFSQKLRGYCRYREFYADIKDIIFNSRTEESFEKKWFEFIEEYNLYDNTWLSSFSPMERQFQQEYTTSMFRDVQVEFVKKAYCRASVVTKDGPVVCMKVEEEKSVHDNMLCVSYVVHFDRSTQEVRCECNLFESSGVMCCHCLEVFHSFKVYKVHACYVLPRLSKNLKRKHTYIKSSHDRLCAHFYNIAQEFVNDDDETTLLHAALEETRAKLSEHHAKKRSESMAETHTSIGSQNSNVLGLVDIQRPSWSLQRAGQRVRGSERPLRSLSTNLVGGKTRMFPRYMLMVRSNTYQDTNIGDPIARNAPEQVGSFMSLLSSFDKKLFPDLFHQCPRTWCREWVAFQPPRRQRGSETRSASGSAALTIATTRPHQCATHHRQEARPRSIEDSSRRLVAYCLLLVSRQSSPPTSLFSARVLVPPALQDPSQDLRLNVY</sequence>
<dbReference type="Pfam" id="PF10551">
    <property type="entry name" value="MULE"/>
    <property type="match status" value="1"/>
</dbReference>
<reference evidence="5 6" key="1">
    <citation type="submission" date="2019-01" db="EMBL/GenBank/DDBJ databases">
        <title>Sequencing of cultivated peanut Arachis hypogaea provides insights into genome evolution and oil improvement.</title>
        <authorList>
            <person name="Chen X."/>
        </authorList>
    </citation>
    <scope>NUCLEOTIDE SEQUENCE [LARGE SCALE GENOMIC DNA]</scope>
    <source>
        <strain evidence="6">cv. Fuhuasheng</strain>
        <tissue evidence="5">Leaves</tissue>
    </source>
</reference>
<dbReference type="GO" id="GO:0006355">
    <property type="term" value="P:regulation of DNA-templated transcription"/>
    <property type="evidence" value="ECO:0007669"/>
    <property type="project" value="UniProtKB-UniRule"/>
</dbReference>
<dbReference type="GO" id="GO:0008270">
    <property type="term" value="F:zinc ion binding"/>
    <property type="evidence" value="ECO:0007669"/>
    <property type="project" value="UniProtKB-UniRule"/>
</dbReference>
<keyword evidence="1 2" id="KW-0863">Zinc-finger</keyword>
<evidence type="ECO:0000259" key="4">
    <source>
        <dbReference type="PROSITE" id="PS50966"/>
    </source>
</evidence>
<comment type="caution">
    <text evidence="5">The sequence shown here is derived from an EMBL/GenBank/DDBJ whole genome shotgun (WGS) entry which is preliminary data.</text>
</comment>
<keyword evidence="2" id="KW-0479">Metal-binding</keyword>
<gene>
    <name evidence="5" type="ORF">Ahy_B10g101951</name>
</gene>
<evidence type="ECO:0000256" key="2">
    <source>
        <dbReference type="RuleBase" id="RU367018"/>
    </source>
</evidence>
<keyword evidence="2" id="KW-0862">Zinc</keyword>
<evidence type="ECO:0000313" key="5">
    <source>
        <dbReference type="EMBL" id="RYQ83294.1"/>
    </source>
</evidence>
<comment type="function">
    <text evidence="2">Putative transcription activator involved in regulating light control of development.</text>
</comment>
<dbReference type="PANTHER" id="PTHR31669:SF283">
    <property type="entry name" value="PROTEIN FAR1-RELATED SEQUENCE"/>
    <property type="match status" value="1"/>
</dbReference>
<evidence type="ECO:0000256" key="3">
    <source>
        <dbReference type="SAM" id="MobiDB-lite"/>
    </source>
</evidence>